<evidence type="ECO:0000256" key="2">
    <source>
        <dbReference type="ARBA" id="ARBA00022614"/>
    </source>
</evidence>
<dbReference type="PANTHER" id="PTHR10552:SF6">
    <property type="entry name" value="U2 SMALL NUCLEAR RIBONUCLEOPROTEIN A"/>
    <property type="match status" value="1"/>
</dbReference>
<keyword evidence="13" id="KW-1185">Reference proteome</keyword>
<evidence type="ECO:0000256" key="10">
    <source>
        <dbReference type="SAM" id="MobiDB-lite"/>
    </source>
</evidence>
<feature type="compositionally biased region" description="Polar residues" evidence="10">
    <location>
        <begin position="175"/>
        <end position="184"/>
    </location>
</feature>
<comment type="subcellular location">
    <subcellularLocation>
        <location evidence="1">Nucleus</location>
    </subcellularLocation>
</comment>
<protein>
    <recommendedName>
        <fullName evidence="9">U2 small nuclear ribonucleoprotein A'</fullName>
    </recommendedName>
</protein>
<accession>A0A1G4M9D6</accession>
<evidence type="ECO:0000256" key="8">
    <source>
        <dbReference type="ARBA" id="ARBA00024196"/>
    </source>
</evidence>
<dbReference type="OrthoDB" id="433501at2759"/>
<dbReference type="InterPro" id="IPR032675">
    <property type="entry name" value="LRR_dom_sf"/>
</dbReference>
<evidence type="ECO:0000313" key="12">
    <source>
        <dbReference type="EMBL" id="SCW00440.1"/>
    </source>
</evidence>
<dbReference type="STRING" id="4955.A0A1G4M9D6"/>
<dbReference type="Proteomes" id="UP000190831">
    <property type="component" value="Chromosome C"/>
</dbReference>
<dbReference type="GO" id="GO:0030620">
    <property type="term" value="F:U2 snRNA binding"/>
    <property type="evidence" value="ECO:0007669"/>
    <property type="project" value="InterPro"/>
</dbReference>
<proteinExistence type="inferred from homology"/>
<evidence type="ECO:0000256" key="1">
    <source>
        <dbReference type="ARBA" id="ARBA00004123"/>
    </source>
</evidence>
<keyword evidence="4" id="KW-0747">Spliceosome</keyword>
<dbReference type="AlphaFoldDB" id="A0A1G4M9D6"/>
<dbReference type="InterPro" id="IPR044640">
    <property type="entry name" value="RU2A"/>
</dbReference>
<evidence type="ECO:0000256" key="7">
    <source>
        <dbReference type="ARBA" id="ARBA00023242"/>
    </source>
</evidence>
<dbReference type="GO" id="GO:0005686">
    <property type="term" value="C:U2 snRNP"/>
    <property type="evidence" value="ECO:0007669"/>
    <property type="project" value="TreeGrafter"/>
</dbReference>
<evidence type="ECO:0000256" key="9">
    <source>
        <dbReference type="ARBA" id="ARBA00024238"/>
    </source>
</evidence>
<dbReference type="OMA" id="CHLEDYR"/>
<keyword evidence="3" id="KW-0507">mRNA processing</keyword>
<keyword evidence="6" id="KW-0508">mRNA splicing</keyword>
<feature type="domain" description="U2A'/phosphoprotein 32 family A C-terminal" evidence="11">
    <location>
        <begin position="137"/>
        <end position="155"/>
    </location>
</feature>
<evidence type="ECO:0000256" key="6">
    <source>
        <dbReference type="ARBA" id="ARBA00023187"/>
    </source>
</evidence>
<organism evidence="12 13">
    <name type="scientific">Lachancea fermentati</name>
    <name type="common">Zygosaccharomyces fermentati</name>
    <dbReference type="NCBI Taxonomy" id="4955"/>
    <lineage>
        <taxon>Eukaryota</taxon>
        <taxon>Fungi</taxon>
        <taxon>Dikarya</taxon>
        <taxon>Ascomycota</taxon>
        <taxon>Saccharomycotina</taxon>
        <taxon>Saccharomycetes</taxon>
        <taxon>Saccharomycetales</taxon>
        <taxon>Saccharomycetaceae</taxon>
        <taxon>Lachancea</taxon>
    </lineage>
</organism>
<dbReference type="PROSITE" id="PS51450">
    <property type="entry name" value="LRR"/>
    <property type="match status" value="1"/>
</dbReference>
<dbReference type="FunFam" id="3.80.10.10:FF:000629">
    <property type="entry name" value="U2 snRNP component"/>
    <property type="match status" value="1"/>
</dbReference>
<evidence type="ECO:0000256" key="4">
    <source>
        <dbReference type="ARBA" id="ARBA00022728"/>
    </source>
</evidence>
<feature type="region of interest" description="Disordered" evidence="10">
    <location>
        <begin position="173"/>
        <end position="192"/>
    </location>
</feature>
<keyword evidence="7" id="KW-0539">Nucleus</keyword>
<dbReference type="PANTHER" id="PTHR10552">
    <property type="entry name" value="U2 SMALL NUCLEAR RIBONUCLEOPROTEIN A"/>
    <property type="match status" value="1"/>
</dbReference>
<dbReference type="Pfam" id="PF14580">
    <property type="entry name" value="LRR_9"/>
    <property type="match status" value="1"/>
</dbReference>
<dbReference type="InterPro" id="IPR003603">
    <property type="entry name" value="U2A'_phosphoprotein32A_C"/>
</dbReference>
<keyword evidence="5" id="KW-0677">Repeat</keyword>
<dbReference type="InterPro" id="IPR001611">
    <property type="entry name" value="Leu-rich_rpt"/>
</dbReference>
<evidence type="ECO:0000256" key="3">
    <source>
        <dbReference type="ARBA" id="ARBA00022664"/>
    </source>
</evidence>
<evidence type="ECO:0000259" key="11">
    <source>
        <dbReference type="SMART" id="SM00446"/>
    </source>
</evidence>
<dbReference type="GO" id="GO:0000398">
    <property type="term" value="P:mRNA splicing, via spliceosome"/>
    <property type="evidence" value="ECO:0007669"/>
    <property type="project" value="InterPro"/>
</dbReference>
<keyword evidence="2" id="KW-0433">Leucine-rich repeat</keyword>
<reference evidence="12 13" key="1">
    <citation type="submission" date="2016-03" db="EMBL/GenBank/DDBJ databases">
        <authorList>
            <person name="Devillers H."/>
        </authorList>
    </citation>
    <scope>NUCLEOTIDE SEQUENCE [LARGE SCALE GENOMIC DNA]</scope>
    <source>
        <strain evidence="12">CBS 6772</strain>
    </source>
</reference>
<evidence type="ECO:0000256" key="5">
    <source>
        <dbReference type="ARBA" id="ARBA00022737"/>
    </source>
</evidence>
<dbReference type="GO" id="GO:0005681">
    <property type="term" value="C:spliceosomal complex"/>
    <property type="evidence" value="ECO:0007669"/>
    <property type="project" value="UniProtKB-KW"/>
</dbReference>
<gene>
    <name evidence="12" type="ORF">LAFE_0C04236G</name>
</gene>
<dbReference type="SMART" id="SM00446">
    <property type="entry name" value="LRRcap"/>
    <property type="match status" value="1"/>
</dbReference>
<comment type="similarity">
    <text evidence="8">Belongs to the U2 small nuclear ribonucleoprotein A family.</text>
</comment>
<sequence length="233" mass="25948">MKITPSTVIDAPTYYASYFNGRLDTDKVLILRDLNLESDGDSMPTVLSQIPIPTNVVDMTNNDLTQLPPLQKRADIHTLLLSRNRIVSIDGRLLPTNILNLSLANNGIDRLEQLNGLRNSPQSLENLNLRGNAICYFEDYRSHVLSLLPQLKVLDFQKVKGEELEHITSRKFDSNAASTGSSKGSSRDKDAEVMSNVVSKMDEKAKQNLRDQLAKATTLAEIERLEKVLAGEV</sequence>
<dbReference type="EMBL" id="LT598485">
    <property type="protein sequence ID" value="SCW00440.1"/>
    <property type="molecule type" value="Genomic_DNA"/>
</dbReference>
<dbReference type="Gene3D" id="3.80.10.10">
    <property type="entry name" value="Ribonuclease Inhibitor"/>
    <property type="match status" value="1"/>
</dbReference>
<evidence type="ECO:0000313" key="13">
    <source>
        <dbReference type="Proteomes" id="UP000190831"/>
    </source>
</evidence>
<name>A0A1G4M9D6_LACFM</name>
<dbReference type="SUPFAM" id="SSF52058">
    <property type="entry name" value="L domain-like"/>
    <property type="match status" value="1"/>
</dbReference>